<evidence type="ECO:0000256" key="4">
    <source>
        <dbReference type="RuleBase" id="RU003887"/>
    </source>
</evidence>
<dbReference type="SUPFAM" id="SSF55174">
    <property type="entry name" value="Alpha-L RNA-binding motif"/>
    <property type="match status" value="1"/>
</dbReference>
<dbReference type="PANTHER" id="PTHR47683">
    <property type="entry name" value="PSEUDOURIDINE SYNTHASE FAMILY PROTEIN-RELATED"/>
    <property type="match status" value="1"/>
</dbReference>
<dbReference type="PROSITE" id="PS50889">
    <property type="entry name" value="S4"/>
    <property type="match status" value="1"/>
</dbReference>
<dbReference type="Proteomes" id="UP000659344">
    <property type="component" value="Unassembled WGS sequence"/>
</dbReference>
<dbReference type="Pfam" id="PF00849">
    <property type="entry name" value="PseudoU_synth_2"/>
    <property type="match status" value="1"/>
</dbReference>
<dbReference type="SUPFAM" id="SSF55120">
    <property type="entry name" value="Pseudouridine synthase"/>
    <property type="match status" value="1"/>
</dbReference>
<keyword evidence="2 4" id="KW-0413">Isomerase</keyword>
<dbReference type="InterPro" id="IPR050343">
    <property type="entry name" value="RsuA_PseudoU_synthase"/>
</dbReference>
<evidence type="ECO:0000313" key="7">
    <source>
        <dbReference type="Proteomes" id="UP000659344"/>
    </source>
</evidence>
<dbReference type="InterPro" id="IPR000748">
    <property type="entry name" value="PsdUridine_synth_RsuA/RluB/E/F"/>
</dbReference>
<accession>A0ABQ1YHI1</accession>
<comment type="caution">
    <text evidence="6">The sequence shown here is derived from an EMBL/GenBank/DDBJ whole genome shotgun (WGS) entry which is preliminary data.</text>
</comment>
<keyword evidence="7" id="KW-1185">Reference proteome</keyword>
<dbReference type="PROSITE" id="PS01149">
    <property type="entry name" value="PSI_RSU"/>
    <property type="match status" value="1"/>
</dbReference>
<dbReference type="InterPro" id="IPR002942">
    <property type="entry name" value="S4_RNA-bd"/>
</dbReference>
<dbReference type="CDD" id="cd02870">
    <property type="entry name" value="PseudoU_synth_RsuA_like"/>
    <property type="match status" value="1"/>
</dbReference>
<proteinExistence type="inferred from homology"/>
<dbReference type="InterPro" id="IPR042092">
    <property type="entry name" value="PsdUridine_s_RsuA/RluB/E/F_cat"/>
</dbReference>
<dbReference type="Gene3D" id="3.30.70.1560">
    <property type="entry name" value="Alpha-L RNA-binding motif"/>
    <property type="match status" value="1"/>
</dbReference>
<dbReference type="EC" id="5.4.99.-" evidence="4"/>
<dbReference type="InterPro" id="IPR020094">
    <property type="entry name" value="TruA/RsuA/RluB/E/F_N"/>
</dbReference>
<evidence type="ECO:0000256" key="1">
    <source>
        <dbReference type="ARBA" id="ARBA00008348"/>
    </source>
</evidence>
<dbReference type="Pfam" id="PF01479">
    <property type="entry name" value="S4"/>
    <property type="match status" value="1"/>
</dbReference>
<evidence type="ECO:0000259" key="5">
    <source>
        <dbReference type="SMART" id="SM00363"/>
    </source>
</evidence>
<dbReference type="CDD" id="cd00165">
    <property type="entry name" value="S4"/>
    <property type="match status" value="1"/>
</dbReference>
<name>A0ABQ1YHI1_9BACL</name>
<dbReference type="Gene3D" id="3.10.290.10">
    <property type="entry name" value="RNA-binding S4 domain"/>
    <property type="match status" value="1"/>
</dbReference>
<dbReference type="PANTHER" id="PTHR47683:SF2">
    <property type="entry name" value="RNA-BINDING S4 DOMAIN-CONTAINING PROTEIN"/>
    <property type="match status" value="1"/>
</dbReference>
<feature type="domain" description="RNA-binding S4" evidence="5">
    <location>
        <begin position="4"/>
        <end position="72"/>
    </location>
</feature>
<protein>
    <recommendedName>
        <fullName evidence="4">Pseudouridine synthase</fullName>
        <ecNumber evidence="4">5.4.99.-</ecNumber>
    </recommendedName>
</protein>
<evidence type="ECO:0000313" key="6">
    <source>
        <dbReference type="EMBL" id="GGH24736.1"/>
    </source>
</evidence>
<comment type="similarity">
    <text evidence="1 4">Belongs to the pseudouridine synthase RsuA family.</text>
</comment>
<gene>
    <name evidence="6" type="primary">rluB</name>
    <name evidence="6" type="ORF">GCM10008013_24670</name>
</gene>
<dbReference type="InterPro" id="IPR036986">
    <property type="entry name" value="S4_RNA-bd_sf"/>
</dbReference>
<dbReference type="EMBL" id="BMFT01000001">
    <property type="protein sequence ID" value="GGH24736.1"/>
    <property type="molecule type" value="Genomic_DNA"/>
</dbReference>
<dbReference type="InterPro" id="IPR020103">
    <property type="entry name" value="PsdUridine_synth_cat_dom_sf"/>
</dbReference>
<evidence type="ECO:0000256" key="3">
    <source>
        <dbReference type="PROSITE-ProRule" id="PRU00182"/>
    </source>
</evidence>
<evidence type="ECO:0000256" key="2">
    <source>
        <dbReference type="ARBA" id="ARBA00023235"/>
    </source>
</evidence>
<sequence>MIMERLQKILAGAGVASRRKCEELILKGKVEVNGETVTTLGTKADPAVDVITVEGKSIGAEKKLYIVFNKPKGVITSASDPQGRKIVTDYLKGVTERLYPVGRLDYDTEGLLLLTNDGDFAHLLTHPKHHVPKTYIAAVKGVPHGTELDKLKKGILLEDGITAPAEVEYQDIDPEGKHSTISITIHEGKNRQVRRMFEAIGHPVTKLKRIAFGELFLGNLKRGLYRHLTKEEIEGLYKQARIAGKQSKPEKRK</sequence>
<dbReference type="InterPro" id="IPR006145">
    <property type="entry name" value="PsdUridine_synth_RsuA/RluA"/>
</dbReference>
<dbReference type="InterPro" id="IPR018496">
    <property type="entry name" value="PsdUridine_synth_RsuA/RluB_CS"/>
</dbReference>
<reference evidence="7" key="1">
    <citation type="journal article" date="2019" name="Int. J. Syst. Evol. Microbiol.">
        <title>The Global Catalogue of Microorganisms (GCM) 10K type strain sequencing project: providing services to taxonomists for standard genome sequencing and annotation.</title>
        <authorList>
            <consortium name="The Broad Institute Genomics Platform"/>
            <consortium name="The Broad Institute Genome Sequencing Center for Infectious Disease"/>
            <person name="Wu L."/>
            <person name="Ma J."/>
        </authorList>
    </citation>
    <scope>NUCLEOTIDE SEQUENCE [LARGE SCALE GENOMIC DNA]</scope>
    <source>
        <strain evidence="7">CGMCC 1.12769</strain>
    </source>
</reference>
<organism evidence="6 7">
    <name type="scientific">Paenibacillus segetis</name>
    <dbReference type="NCBI Taxonomy" id="1325360"/>
    <lineage>
        <taxon>Bacteria</taxon>
        <taxon>Bacillati</taxon>
        <taxon>Bacillota</taxon>
        <taxon>Bacilli</taxon>
        <taxon>Bacillales</taxon>
        <taxon>Paenibacillaceae</taxon>
        <taxon>Paenibacillus</taxon>
    </lineage>
</organism>
<keyword evidence="3" id="KW-0694">RNA-binding</keyword>
<dbReference type="SMART" id="SM00363">
    <property type="entry name" value="S4"/>
    <property type="match status" value="1"/>
</dbReference>
<dbReference type="NCBIfam" id="TIGR00093">
    <property type="entry name" value="pseudouridine synthase"/>
    <property type="match status" value="1"/>
</dbReference>
<dbReference type="Gene3D" id="3.30.70.580">
    <property type="entry name" value="Pseudouridine synthase I, catalytic domain, N-terminal subdomain"/>
    <property type="match status" value="1"/>
</dbReference>